<protein>
    <submittedName>
        <fullName evidence="1">Uncharacterized protein</fullName>
    </submittedName>
</protein>
<keyword evidence="2" id="KW-1185">Reference proteome</keyword>
<accession>K0RVY4</accession>
<dbReference type="EMBL" id="AGNL01042740">
    <property type="protein sequence ID" value="EJK50877.1"/>
    <property type="molecule type" value="Genomic_DNA"/>
</dbReference>
<name>K0RVY4_THAOC</name>
<feature type="non-terminal residue" evidence="1">
    <location>
        <position position="99"/>
    </location>
</feature>
<sequence length="99" mass="10855">MTDGASMQYPIKITAAPAWNALRDCLDCWLLAAWLPALTLERDTDNNGGNKPPPIDTAAAHLSHKCGRGRALQKEHRRTKAGTKYQEHDAVHVVVNKVG</sequence>
<evidence type="ECO:0000313" key="2">
    <source>
        <dbReference type="Proteomes" id="UP000266841"/>
    </source>
</evidence>
<evidence type="ECO:0000313" key="1">
    <source>
        <dbReference type="EMBL" id="EJK50877.1"/>
    </source>
</evidence>
<dbReference type="Proteomes" id="UP000266841">
    <property type="component" value="Unassembled WGS sequence"/>
</dbReference>
<gene>
    <name evidence="1" type="ORF">THAOC_30011</name>
</gene>
<comment type="caution">
    <text evidence="1">The sequence shown here is derived from an EMBL/GenBank/DDBJ whole genome shotgun (WGS) entry which is preliminary data.</text>
</comment>
<dbReference type="AlphaFoldDB" id="K0RVY4"/>
<reference evidence="1 2" key="1">
    <citation type="journal article" date="2012" name="Genome Biol.">
        <title>Genome and low-iron response of an oceanic diatom adapted to chronic iron limitation.</title>
        <authorList>
            <person name="Lommer M."/>
            <person name="Specht M."/>
            <person name="Roy A.S."/>
            <person name="Kraemer L."/>
            <person name="Andreson R."/>
            <person name="Gutowska M.A."/>
            <person name="Wolf J."/>
            <person name="Bergner S.V."/>
            <person name="Schilhabel M.B."/>
            <person name="Klostermeier U.C."/>
            <person name="Beiko R.G."/>
            <person name="Rosenstiel P."/>
            <person name="Hippler M."/>
            <person name="Laroche J."/>
        </authorList>
    </citation>
    <scope>NUCLEOTIDE SEQUENCE [LARGE SCALE GENOMIC DNA]</scope>
    <source>
        <strain evidence="1 2">CCMP1005</strain>
    </source>
</reference>
<proteinExistence type="predicted"/>
<organism evidence="1 2">
    <name type="scientific">Thalassiosira oceanica</name>
    <name type="common">Marine diatom</name>
    <dbReference type="NCBI Taxonomy" id="159749"/>
    <lineage>
        <taxon>Eukaryota</taxon>
        <taxon>Sar</taxon>
        <taxon>Stramenopiles</taxon>
        <taxon>Ochrophyta</taxon>
        <taxon>Bacillariophyta</taxon>
        <taxon>Coscinodiscophyceae</taxon>
        <taxon>Thalassiosirophycidae</taxon>
        <taxon>Thalassiosirales</taxon>
        <taxon>Thalassiosiraceae</taxon>
        <taxon>Thalassiosira</taxon>
    </lineage>
</organism>